<dbReference type="PANTHER" id="PTHR43163:SF6">
    <property type="entry name" value="DIPEPTIDE TRANSPORT SYSTEM PERMEASE PROTEIN DPPB-RELATED"/>
    <property type="match status" value="1"/>
</dbReference>
<comment type="caution">
    <text evidence="9">The sequence shown here is derived from an EMBL/GenBank/DDBJ whole genome shotgun (WGS) entry which is preliminary data.</text>
</comment>
<evidence type="ECO:0000256" key="6">
    <source>
        <dbReference type="ARBA" id="ARBA00023136"/>
    </source>
</evidence>
<feature type="transmembrane region" description="Helical" evidence="7">
    <location>
        <begin position="9"/>
        <end position="30"/>
    </location>
</feature>
<reference evidence="9 10" key="1">
    <citation type="submission" date="2024-04" db="EMBL/GenBank/DDBJ databases">
        <title>Novel genus in family Flammeovirgaceae.</title>
        <authorList>
            <person name="Nguyen T.H."/>
            <person name="Vuong T.Q."/>
            <person name="Le H."/>
            <person name="Kim S.-G."/>
        </authorList>
    </citation>
    <scope>NUCLEOTIDE SEQUENCE [LARGE SCALE GENOMIC DNA]</scope>
    <source>
        <strain evidence="9 10">JCM 23209</strain>
    </source>
</reference>
<feature type="transmembrane region" description="Helical" evidence="7">
    <location>
        <begin position="131"/>
        <end position="155"/>
    </location>
</feature>
<keyword evidence="6 7" id="KW-0472">Membrane</keyword>
<dbReference type="Pfam" id="PF00528">
    <property type="entry name" value="BPD_transp_1"/>
    <property type="match status" value="1"/>
</dbReference>
<keyword evidence="3" id="KW-1003">Cell membrane</keyword>
<dbReference type="AlphaFoldDB" id="A0AAW9S512"/>
<evidence type="ECO:0000256" key="1">
    <source>
        <dbReference type="ARBA" id="ARBA00004651"/>
    </source>
</evidence>
<keyword evidence="10" id="KW-1185">Reference proteome</keyword>
<feature type="transmembrane region" description="Helical" evidence="7">
    <location>
        <begin position="167"/>
        <end position="191"/>
    </location>
</feature>
<comment type="similarity">
    <text evidence="7">Belongs to the binding-protein-dependent transport system permease family.</text>
</comment>
<name>A0AAW9S512_9BACT</name>
<evidence type="ECO:0000259" key="8">
    <source>
        <dbReference type="PROSITE" id="PS50928"/>
    </source>
</evidence>
<dbReference type="GO" id="GO:0005886">
    <property type="term" value="C:plasma membrane"/>
    <property type="evidence" value="ECO:0007669"/>
    <property type="project" value="UniProtKB-SubCell"/>
</dbReference>
<dbReference type="InterPro" id="IPR000515">
    <property type="entry name" value="MetI-like"/>
</dbReference>
<feature type="domain" description="ABC transmembrane type-1" evidence="8">
    <location>
        <begin position="127"/>
        <end position="342"/>
    </location>
</feature>
<evidence type="ECO:0000313" key="9">
    <source>
        <dbReference type="EMBL" id="MEN7548049.1"/>
    </source>
</evidence>
<sequence length="354" mass="39959">MIKYLIGKLIYGFLVILGVVHVVFFLFHALPGDPVEMMAGPQSNNRIREKIRTEMGLDQPLSMQFLHYLNDLSPLSVHRHSPEAQHKYNYTPLASWGSERVFVLKRPFLRRSFQSNRRVDEIVWENLLGTFWLTLTAMFFATITGVGLGVLSALGKGSWYDHTIISISVLGMSIPSFIVAISLAMLFGYYWSHFTGLELTGSLWVNSPLHGRQLQLKNLILPALALSVRPLALIVQLTRNSMIEVLSQDYIRTAYAKGLNRRRIILFHALRNALNPVTTAVSGWLASLMAGAFFVEYVFSWKGIGLKTIQAVNQLDFPVIMGATLSIAAIFVMVNFLMDLIYAWLDPKVRGRLQ</sequence>
<evidence type="ECO:0000256" key="5">
    <source>
        <dbReference type="ARBA" id="ARBA00022989"/>
    </source>
</evidence>
<evidence type="ECO:0000256" key="2">
    <source>
        <dbReference type="ARBA" id="ARBA00022448"/>
    </source>
</evidence>
<evidence type="ECO:0000256" key="4">
    <source>
        <dbReference type="ARBA" id="ARBA00022692"/>
    </source>
</evidence>
<gene>
    <name evidence="9" type="ORF">AAG747_09015</name>
</gene>
<feature type="transmembrane region" description="Helical" evidence="7">
    <location>
        <begin position="273"/>
        <end position="299"/>
    </location>
</feature>
<dbReference type="Gene3D" id="1.10.3720.10">
    <property type="entry name" value="MetI-like"/>
    <property type="match status" value="1"/>
</dbReference>
<keyword evidence="2 7" id="KW-0813">Transport</keyword>
<keyword evidence="4 7" id="KW-0812">Transmembrane</keyword>
<dbReference type="Proteomes" id="UP001403385">
    <property type="component" value="Unassembled WGS sequence"/>
</dbReference>
<dbReference type="InterPro" id="IPR045621">
    <property type="entry name" value="BPD_transp_1_N"/>
</dbReference>
<accession>A0AAW9S512</accession>
<feature type="transmembrane region" description="Helical" evidence="7">
    <location>
        <begin position="319"/>
        <end position="345"/>
    </location>
</feature>
<dbReference type="Pfam" id="PF19300">
    <property type="entry name" value="BPD_transp_1_N"/>
    <property type="match status" value="1"/>
</dbReference>
<dbReference type="SUPFAM" id="SSF161098">
    <property type="entry name" value="MetI-like"/>
    <property type="match status" value="1"/>
</dbReference>
<dbReference type="InterPro" id="IPR035906">
    <property type="entry name" value="MetI-like_sf"/>
</dbReference>
<dbReference type="CDD" id="cd06261">
    <property type="entry name" value="TM_PBP2"/>
    <property type="match status" value="1"/>
</dbReference>
<comment type="subcellular location">
    <subcellularLocation>
        <location evidence="1 7">Cell membrane</location>
        <topology evidence="1 7">Multi-pass membrane protein</topology>
    </subcellularLocation>
</comment>
<organism evidence="9 10">
    <name type="scientific">Rapidithrix thailandica</name>
    <dbReference type="NCBI Taxonomy" id="413964"/>
    <lineage>
        <taxon>Bacteria</taxon>
        <taxon>Pseudomonadati</taxon>
        <taxon>Bacteroidota</taxon>
        <taxon>Cytophagia</taxon>
        <taxon>Cytophagales</taxon>
        <taxon>Flammeovirgaceae</taxon>
        <taxon>Rapidithrix</taxon>
    </lineage>
</organism>
<evidence type="ECO:0000256" key="3">
    <source>
        <dbReference type="ARBA" id="ARBA00022475"/>
    </source>
</evidence>
<dbReference type="PANTHER" id="PTHR43163">
    <property type="entry name" value="DIPEPTIDE TRANSPORT SYSTEM PERMEASE PROTEIN DPPB-RELATED"/>
    <property type="match status" value="1"/>
</dbReference>
<dbReference type="PROSITE" id="PS50928">
    <property type="entry name" value="ABC_TM1"/>
    <property type="match status" value="1"/>
</dbReference>
<dbReference type="GO" id="GO:0055085">
    <property type="term" value="P:transmembrane transport"/>
    <property type="evidence" value="ECO:0007669"/>
    <property type="project" value="InterPro"/>
</dbReference>
<keyword evidence="5 7" id="KW-1133">Transmembrane helix</keyword>
<dbReference type="EMBL" id="JBDKWZ010000004">
    <property type="protein sequence ID" value="MEN7548049.1"/>
    <property type="molecule type" value="Genomic_DNA"/>
</dbReference>
<dbReference type="RefSeq" id="WP_346820831.1">
    <property type="nucleotide sequence ID" value="NZ_JBDKWZ010000004.1"/>
</dbReference>
<protein>
    <submittedName>
        <fullName evidence="9">ABC transporter permease</fullName>
    </submittedName>
</protein>
<proteinExistence type="inferred from homology"/>
<evidence type="ECO:0000313" key="10">
    <source>
        <dbReference type="Proteomes" id="UP001403385"/>
    </source>
</evidence>
<evidence type="ECO:0000256" key="7">
    <source>
        <dbReference type="RuleBase" id="RU363032"/>
    </source>
</evidence>